<accession>A0A0U0ZR97</accession>
<name>A0A0U0ZR97_9MYCO</name>
<dbReference type="Proteomes" id="UP000045782">
    <property type="component" value="Unassembled WGS sequence"/>
</dbReference>
<dbReference type="RefSeq" id="WP_052619078.1">
    <property type="nucleotide sequence ID" value="NZ_CSWP01000009.1"/>
</dbReference>
<gene>
    <name evidence="2" type="ORF">ERS075579_04046</name>
</gene>
<sequence>MTTTASRRSRPARNVAADDPLARERVKHLVSVFGATQLAVLLGVNRSQPTQWLSGAERPGARTAPLLIDLDHIVARARLVWGDRAAINWLNGPNSYLSGARPIDVLQMQGPARVLEALDAEAWGSYV</sequence>
<dbReference type="InterPro" id="IPR024467">
    <property type="entry name" value="Xre/MbcA/ParS-like_toxin-bd"/>
</dbReference>
<reference evidence="2 3" key="1">
    <citation type="submission" date="2015-03" db="EMBL/GenBank/DDBJ databases">
        <authorList>
            <person name="Murphy D."/>
        </authorList>
    </citation>
    <scope>NUCLEOTIDE SEQUENCE [LARGE SCALE GENOMIC DNA]</scope>
    <source>
        <strain evidence="2 3">PAP088</strain>
    </source>
</reference>
<evidence type="ECO:0000313" key="2">
    <source>
        <dbReference type="EMBL" id="CPV66638.1"/>
    </source>
</evidence>
<evidence type="ECO:0000313" key="3">
    <source>
        <dbReference type="Proteomes" id="UP000045782"/>
    </source>
</evidence>
<feature type="domain" description="Antitoxin Xre/MbcA/ParS-like toxin-binding" evidence="1">
    <location>
        <begin position="77"/>
        <end position="124"/>
    </location>
</feature>
<dbReference type="Pfam" id="PF09722">
    <property type="entry name" value="Xre_MbcA_ParS_C"/>
    <property type="match status" value="1"/>
</dbReference>
<evidence type="ECO:0000259" key="1">
    <source>
        <dbReference type="Pfam" id="PF09722"/>
    </source>
</evidence>
<dbReference type="AlphaFoldDB" id="A0A0U0ZR97"/>
<proteinExistence type="predicted"/>
<dbReference type="EMBL" id="CSWP01000009">
    <property type="protein sequence ID" value="CPV66638.1"/>
    <property type="molecule type" value="Genomic_DNA"/>
</dbReference>
<protein>
    <submittedName>
        <fullName evidence="2">Uncharacterized conserved protein</fullName>
    </submittedName>
</protein>
<organism evidence="2 3">
    <name type="scientific">Mycobacteroides abscessus</name>
    <dbReference type="NCBI Taxonomy" id="36809"/>
    <lineage>
        <taxon>Bacteria</taxon>
        <taxon>Bacillati</taxon>
        <taxon>Actinomycetota</taxon>
        <taxon>Actinomycetes</taxon>
        <taxon>Mycobacteriales</taxon>
        <taxon>Mycobacteriaceae</taxon>
        <taxon>Mycobacteroides</taxon>
    </lineage>
</organism>